<dbReference type="Proteomes" id="UP000019140">
    <property type="component" value="Unassembled WGS sequence"/>
</dbReference>
<proteinExistence type="predicted"/>
<dbReference type="GO" id="GO:0016020">
    <property type="term" value="C:membrane"/>
    <property type="evidence" value="ECO:0007669"/>
    <property type="project" value="UniProtKB-SubCell"/>
</dbReference>
<dbReference type="GO" id="GO:0005507">
    <property type="term" value="F:copper ion binding"/>
    <property type="evidence" value="ECO:0007669"/>
    <property type="project" value="TreeGrafter"/>
</dbReference>
<dbReference type="InterPro" id="IPR001757">
    <property type="entry name" value="P_typ_ATPase"/>
</dbReference>
<dbReference type="PANTHER" id="PTHR43520:SF8">
    <property type="entry name" value="P-TYPE CU(+) TRANSPORTER"/>
    <property type="match status" value="1"/>
</dbReference>
<accession>W4M480</accession>
<dbReference type="GO" id="GO:0043682">
    <property type="term" value="F:P-type divalent copper transporter activity"/>
    <property type="evidence" value="ECO:0007669"/>
    <property type="project" value="TreeGrafter"/>
</dbReference>
<evidence type="ECO:0000313" key="8">
    <source>
        <dbReference type="Proteomes" id="UP000019140"/>
    </source>
</evidence>
<dbReference type="SFLD" id="SFLDF00027">
    <property type="entry name" value="p-type_atpase"/>
    <property type="match status" value="1"/>
</dbReference>
<dbReference type="InterPro" id="IPR044492">
    <property type="entry name" value="P_typ_ATPase_HD_dom"/>
</dbReference>
<comment type="subcellular location">
    <subcellularLocation>
        <location evidence="1">Membrane</location>
    </subcellularLocation>
</comment>
<dbReference type="Pfam" id="PF00702">
    <property type="entry name" value="Hydrolase"/>
    <property type="match status" value="1"/>
</dbReference>
<dbReference type="SFLD" id="SFLDG00002">
    <property type="entry name" value="C1.7:_P-type_atpase_like"/>
    <property type="match status" value="1"/>
</dbReference>
<dbReference type="HOGENOM" id="CLU_001771_10_1_7"/>
<dbReference type="AlphaFoldDB" id="W4M480"/>
<dbReference type="SFLD" id="SFLDS00003">
    <property type="entry name" value="Haloacid_Dehalogenase"/>
    <property type="match status" value="1"/>
</dbReference>
<dbReference type="SUPFAM" id="SSF56784">
    <property type="entry name" value="HAD-like"/>
    <property type="match status" value="1"/>
</dbReference>
<dbReference type="InterPro" id="IPR023214">
    <property type="entry name" value="HAD_sf"/>
</dbReference>
<keyword evidence="2 6" id="KW-0812">Transmembrane</keyword>
<dbReference type="GO" id="GO:0016887">
    <property type="term" value="F:ATP hydrolysis activity"/>
    <property type="evidence" value="ECO:0007669"/>
    <property type="project" value="InterPro"/>
</dbReference>
<dbReference type="GO" id="GO:0005524">
    <property type="term" value="F:ATP binding"/>
    <property type="evidence" value="ECO:0007669"/>
    <property type="project" value="InterPro"/>
</dbReference>
<reference evidence="7 8" key="1">
    <citation type="journal article" date="2014" name="Nature">
        <title>An environmental bacterial taxon with a large and distinct metabolic repertoire.</title>
        <authorList>
            <person name="Wilson M.C."/>
            <person name="Mori T."/>
            <person name="Ruckert C."/>
            <person name="Uria A.R."/>
            <person name="Helf M.J."/>
            <person name="Takada K."/>
            <person name="Gernert C."/>
            <person name="Steffens U.A."/>
            <person name="Heycke N."/>
            <person name="Schmitt S."/>
            <person name="Rinke C."/>
            <person name="Helfrich E.J."/>
            <person name="Brachmann A.O."/>
            <person name="Gurgui C."/>
            <person name="Wakimoto T."/>
            <person name="Kracht M."/>
            <person name="Crusemann M."/>
            <person name="Hentschel U."/>
            <person name="Abe I."/>
            <person name="Matsunaga S."/>
            <person name="Kalinowski J."/>
            <person name="Takeyama H."/>
            <person name="Piel J."/>
        </authorList>
    </citation>
    <scope>NUCLEOTIDE SEQUENCE [LARGE SCALE GENOMIC DNA]</scope>
    <source>
        <strain evidence="8">TSY2</strain>
    </source>
</reference>
<keyword evidence="4 6" id="KW-1133">Transmembrane helix</keyword>
<dbReference type="NCBIfam" id="TIGR01494">
    <property type="entry name" value="ATPase_P-type"/>
    <property type="match status" value="1"/>
</dbReference>
<evidence type="ECO:0000256" key="6">
    <source>
        <dbReference type="SAM" id="Phobius"/>
    </source>
</evidence>
<dbReference type="InterPro" id="IPR018303">
    <property type="entry name" value="ATPase_P-typ_P_site"/>
</dbReference>
<dbReference type="InterPro" id="IPR023299">
    <property type="entry name" value="ATPase_P-typ_cyto_dom_N"/>
</dbReference>
<evidence type="ECO:0000256" key="2">
    <source>
        <dbReference type="ARBA" id="ARBA00022692"/>
    </source>
</evidence>
<organism evidence="7 8">
    <name type="scientific">Candidatus Entotheonella gemina</name>
    <dbReference type="NCBI Taxonomy" id="1429439"/>
    <lineage>
        <taxon>Bacteria</taxon>
        <taxon>Pseudomonadati</taxon>
        <taxon>Nitrospinota/Tectimicrobiota group</taxon>
        <taxon>Candidatus Tectimicrobiota</taxon>
        <taxon>Candidatus Entotheonellia</taxon>
        <taxon>Candidatus Entotheonellales</taxon>
        <taxon>Candidatus Entotheonellaceae</taxon>
        <taxon>Candidatus Entotheonella</taxon>
    </lineage>
</organism>
<evidence type="ECO:0000256" key="3">
    <source>
        <dbReference type="ARBA" id="ARBA00022967"/>
    </source>
</evidence>
<name>W4M480_9BACT</name>
<sequence>MALPTLASGILTLPLVGPAGALGIMFAVSFPYCMRVIAPITLLNFLNLASQNGILIKDGRSLELLNQVDTVVFDKTGTLTQEQPHVGKIYALAHYSEELILSYAAAAEAKQTHPIAKAIRQEAMDRGLKSPEAEEATYKMGYGLHVKIGTHAVRVGSTRFMALEGLAIPTQIEVIQNDSHEQGCSLICVAIDDQVAGAIELHPTIRQEAKQIIRSLQQRQMPIYIISGDHEQPTRKLAASLGIDHYFAETLPENKAALIEQLQAEGKSVCFVGDGINDSIALKKANVSISLRGASSVATDTAQVVLMDESLKQLDKLFDLSKTFDTTMKNGLRVMVVPNIFGIGGVLFLHFGFLPAALFYYLGMVMGLGNSMLPVINDQKET</sequence>
<evidence type="ECO:0000256" key="4">
    <source>
        <dbReference type="ARBA" id="ARBA00022989"/>
    </source>
</evidence>
<protein>
    <submittedName>
        <fullName evidence="7">Uncharacterized protein</fullName>
    </submittedName>
</protein>
<dbReference type="Gene3D" id="3.40.1110.10">
    <property type="entry name" value="Calcium-transporting ATPase, cytoplasmic domain N"/>
    <property type="match status" value="1"/>
</dbReference>
<dbReference type="EMBL" id="AZHX01001029">
    <property type="protein sequence ID" value="ETX05159.1"/>
    <property type="molecule type" value="Genomic_DNA"/>
</dbReference>
<evidence type="ECO:0000313" key="7">
    <source>
        <dbReference type="EMBL" id="ETX05159.1"/>
    </source>
</evidence>
<feature type="transmembrane region" description="Helical" evidence="6">
    <location>
        <begin position="340"/>
        <end position="362"/>
    </location>
</feature>
<evidence type="ECO:0000256" key="5">
    <source>
        <dbReference type="ARBA" id="ARBA00023136"/>
    </source>
</evidence>
<dbReference type="PANTHER" id="PTHR43520">
    <property type="entry name" value="ATP7, ISOFORM B"/>
    <property type="match status" value="1"/>
</dbReference>
<gene>
    <name evidence="7" type="ORF">ETSY2_24655</name>
</gene>
<dbReference type="InterPro" id="IPR036412">
    <property type="entry name" value="HAD-like_sf"/>
</dbReference>
<dbReference type="PRINTS" id="PR00119">
    <property type="entry name" value="CATATPASE"/>
</dbReference>
<evidence type="ECO:0000256" key="1">
    <source>
        <dbReference type="ARBA" id="ARBA00004370"/>
    </source>
</evidence>
<keyword evidence="8" id="KW-1185">Reference proteome</keyword>
<keyword evidence="3" id="KW-1278">Translocase</keyword>
<dbReference type="PROSITE" id="PS00154">
    <property type="entry name" value="ATPASE_E1_E2"/>
    <property type="match status" value="1"/>
</dbReference>
<keyword evidence="5 6" id="KW-0472">Membrane</keyword>
<comment type="caution">
    <text evidence="7">The sequence shown here is derived from an EMBL/GenBank/DDBJ whole genome shotgun (WGS) entry which is preliminary data.</text>
</comment>
<dbReference type="Gene3D" id="3.40.50.1000">
    <property type="entry name" value="HAD superfamily/HAD-like"/>
    <property type="match status" value="1"/>
</dbReference>
<dbReference type="GO" id="GO:0055070">
    <property type="term" value="P:copper ion homeostasis"/>
    <property type="evidence" value="ECO:0007669"/>
    <property type="project" value="TreeGrafter"/>
</dbReference>